<dbReference type="OrthoDB" id="10253408at2759"/>
<dbReference type="Bgee" id="ENSOANG00000045994">
    <property type="expression patterns" value="Expressed in fibroblast"/>
</dbReference>
<dbReference type="PROSITE" id="PS00640">
    <property type="entry name" value="THIOL_PROTEASE_ASN"/>
    <property type="match status" value="1"/>
</dbReference>
<evidence type="ECO:0000256" key="3">
    <source>
        <dbReference type="ARBA" id="ARBA00022670"/>
    </source>
</evidence>
<reference evidence="12" key="3">
    <citation type="submission" date="2025-09" db="UniProtKB">
        <authorList>
            <consortium name="Ensembl"/>
        </authorList>
    </citation>
    <scope>IDENTIFICATION</scope>
    <source>
        <strain evidence="12">Glennie</strain>
    </source>
</reference>
<sequence length="338" mass="38187">MKLLVCLLSLCWGLAVSAPLGDSELDKHWELWKNWHQKSYHKAEEGWRRMVWEENLKVIELHNLEQSLGLHTYQLGMNQFGDLTNEEFQQMLISERHFSEGNRINGSAFLEVNYVQVPTSVDWRDHGYVTPVKNQGHCGSCWAFSTTGALEGQLFRKSGRLVSLSEQNLVDCSWQQGNQGCNGGIVDFAFQYILENRGIDSEDCYPYTAKDTAQCAFKPECATARVTGFVDIPPHSEEALMKAVATVGPVSVAIDAHPTSFRFYQSGIFYEPKCSSERLNHAVLVVGYGYEGEDEAGKKYWIVKNSWGKQWGDHGYFYLSKDRGNHCGIATTASYPLL</sequence>
<dbReference type="FunFam" id="3.90.70.10:FF:000006">
    <property type="entry name" value="Cathepsin S"/>
    <property type="match status" value="1"/>
</dbReference>
<evidence type="ECO:0000256" key="8">
    <source>
        <dbReference type="ARBA" id="ARBA00023228"/>
    </source>
</evidence>
<dbReference type="AlphaFoldDB" id="F6PXE1"/>
<evidence type="ECO:0000256" key="4">
    <source>
        <dbReference type="ARBA" id="ARBA00022801"/>
    </source>
</evidence>
<feature type="signal peptide" evidence="9">
    <location>
        <begin position="1"/>
        <end position="17"/>
    </location>
</feature>
<dbReference type="PROSITE" id="PS00139">
    <property type="entry name" value="THIOL_PROTEASE_CYS"/>
    <property type="match status" value="1"/>
</dbReference>
<dbReference type="InterPro" id="IPR013201">
    <property type="entry name" value="Prot_inhib_I29"/>
</dbReference>
<dbReference type="SUPFAM" id="SSF54001">
    <property type="entry name" value="Cysteine proteinases"/>
    <property type="match status" value="1"/>
</dbReference>
<dbReference type="InParanoid" id="F6PXE1"/>
<dbReference type="HOGENOM" id="CLU_012184_1_2_1"/>
<dbReference type="Proteomes" id="UP000002279">
    <property type="component" value="Chromosome X5"/>
</dbReference>
<dbReference type="Pfam" id="PF08246">
    <property type="entry name" value="Inhibitor_I29"/>
    <property type="match status" value="1"/>
</dbReference>
<keyword evidence="5" id="KW-0788">Thiol protease</keyword>
<reference evidence="12" key="2">
    <citation type="submission" date="2025-08" db="UniProtKB">
        <authorList>
            <consortium name="Ensembl"/>
        </authorList>
    </citation>
    <scope>IDENTIFICATION</scope>
    <source>
        <strain evidence="12">Glennie</strain>
    </source>
</reference>
<evidence type="ECO:0000313" key="12">
    <source>
        <dbReference type="Ensembl" id="ENSOANP00000000343.1"/>
    </source>
</evidence>
<dbReference type="KEGG" id="oaa:100093369"/>
<feature type="chain" id="PRO_5018528407" evidence="9">
    <location>
        <begin position="18"/>
        <end position="338"/>
    </location>
</feature>
<dbReference type="GO" id="GO:0005615">
    <property type="term" value="C:extracellular space"/>
    <property type="evidence" value="ECO:0000318"/>
    <property type="project" value="GO_Central"/>
</dbReference>
<dbReference type="InterPro" id="IPR025661">
    <property type="entry name" value="Pept_asp_AS"/>
</dbReference>
<dbReference type="eggNOG" id="KOG1543">
    <property type="taxonomic scope" value="Eukaryota"/>
</dbReference>
<proteinExistence type="inferred from homology"/>
<evidence type="ECO:0000259" key="10">
    <source>
        <dbReference type="SMART" id="SM00645"/>
    </source>
</evidence>
<dbReference type="SMART" id="SM00645">
    <property type="entry name" value="Pept_C1"/>
    <property type="match status" value="1"/>
</dbReference>
<evidence type="ECO:0000313" key="13">
    <source>
        <dbReference type="Proteomes" id="UP000002279"/>
    </source>
</evidence>
<evidence type="ECO:0000256" key="2">
    <source>
        <dbReference type="ARBA" id="ARBA00008455"/>
    </source>
</evidence>
<gene>
    <name evidence="12" type="primary">LOC100093369</name>
</gene>
<reference evidence="12 13" key="1">
    <citation type="journal article" date="2008" name="Nature">
        <title>Genome analysis of the platypus reveals unique signatures of evolution.</title>
        <authorList>
            <person name="Warren W.C."/>
            <person name="Hillier L.W."/>
            <person name="Marshall Graves J.A."/>
            <person name="Birney E."/>
            <person name="Ponting C.P."/>
            <person name="Grutzner F."/>
            <person name="Belov K."/>
            <person name="Miller W."/>
            <person name="Clarke L."/>
            <person name="Chinwalla A.T."/>
            <person name="Yang S.P."/>
            <person name="Heger A."/>
            <person name="Locke D.P."/>
            <person name="Miethke P."/>
            <person name="Waters P.D."/>
            <person name="Veyrunes F."/>
            <person name="Fulton L."/>
            <person name="Fulton B."/>
            <person name="Graves T."/>
            <person name="Wallis J."/>
            <person name="Puente X.S."/>
            <person name="Lopez-Otin C."/>
            <person name="Ordonez G.R."/>
            <person name="Eichler E.E."/>
            <person name="Chen L."/>
            <person name="Cheng Z."/>
            <person name="Deakin J.E."/>
            <person name="Alsop A."/>
            <person name="Thompson K."/>
            <person name="Kirby P."/>
            <person name="Papenfuss A.T."/>
            <person name="Wakefield M.J."/>
            <person name="Olender T."/>
            <person name="Lancet D."/>
            <person name="Huttley G.A."/>
            <person name="Smit A.F."/>
            <person name="Pask A."/>
            <person name="Temple-Smith P."/>
            <person name="Batzer M.A."/>
            <person name="Walker J.A."/>
            <person name="Konkel M.K."/>
            <person name="Harris R.S."/>
            <person name="Whittington C.M."/>
            <person name="Wong E.S."/>
            <person name="Gemmell N.J."/>
            <person name="Buschiazzo E."/>
            <person name="Vargas Jentzsch I.M."/>
            <person name="Merkel A."/>
            <person name="Schmitz J."/>
            <person name="Zemann A."/>
            <person name="Churakov G."/>
            <person name="Kriegs J.O."/>
            <person name="Brosius J."/>
            <person name="Murchison E.P."/>
            <person name="Sachidanandam R."/>
            <person name="Smith C."/>
            <person name="Hannon G.J."/>
            <person name="Tsend-Ayush E."/>
            <person name="McMillan D."/>
            <person name="Attenborough R."/>
            <person name="Rens W."/>
            <person name="Ferguson-Smith M."/>
            <person name="Lefevre C.M."/>
            <person name="Sharp J.A."/>
            <person name="Nicholas K.R."/>
            <person name="Ray D.A."/>
            <person name="Kube M."/>
            <person name="Reinhardt R."/>
            <person name="Pringle T.H."/>
            <person name="Taylor J."/>
            <person name="Jones R.C."/>
            <person name="Nixon B."/>
            <person name="Dacheux J.L."/>
            <person name="Niwa H."/>
            <person name="Sekita Y."/>
            <person name="Huang X."/>
            <person name="Stark A."/>
            <person name="Kheradpour P."/>
            <person name="Kellis M."/>
            <person name="Flicek P."/>
            <person name="Chen Y."/>
            <person name="Webber C."/>
            <person name="Hardison R."/>
            <person name="Nelson J."/>
            <person name="Hallsworth-Pepin K."/>
            <person name="Delehaunty K."/>
            <person name="Markovic C."/>
            <person name="Minx P."/>
            <person name="Feng Y."/>
            <person name="Kremitzki C."/>
            <person name="Mitreva M."/>
            <person name="Glasscock J."/>
            <person name="Wylie T."/>
            <person name="Wohldmann P."/>
            <person name="Thiru P."/>
            <person name="Nhan M.N."/>
            <person name="Pohl C.S."/>
            <person name="Smith S.M."/>
            <person name="Hou S."/>
            <person name="Nefedov M."/>
            <person name="de Jong P.J."/>
            <person name="Renfree M.B."/>
            <person name="Mardis E.R."/>
            <person name="Wilson R.K."/>
        </authorList>
    </citation>
    <scope>NUCLEOTIDE SEQUENCE [LARGE SCALE GENOMIC DNA]</scope>
    <source>
        <strain evidence="12 13">Glennie</strain>
    </source>
</reference>
<evidence type="ECO:0000256" key="7">
    <source>
        <dbReference type="ARBA" id="ARBA00023157"/>
    </source>
</evidence>
<dbReference type="Ensembl" id="ENSOANT00000000343.2">
    <property type="protein sequence ID" value="ENSOANP00000000343.1"/>
    <property type="gene ID" value="ENSOANG00000045994.1"/>
</dbReference>
<protein>
    <submittedName>
        <fullName evidence="12">Uncharacterized protein</fullName>
    </submittedName>
</protein>
<dbReference type="OMA" id="ENQGCED"/>
<dbReference type="InterPro" id="IPR025660">
    <property type="entry name" value="Pept_his_AS"/>
</dbReference>
<keyword evidence="6" id="KW-0865">Zymogen</keyword>
<dbReference type="RefSeq" id="XP_007663478.1">
    <property type="nucleotide sequence ID" value="XM_007665288.1"/>
</dbReference>
<dbReference type="InterPro" id="IPR000169">
    <property type="entry name" value="Pept_cys_AS"/>
</dbReference>
<keyword evidence="9" id="KW-0732">Signal</keyword>
<dbReference type="PROSITE" id="PS00639">
    <property type="entry name" value="THIOL_PROTEASE_HIS"/>
    <property type="match status" value="1"/>
</dbReference>
<dbReference type="Gene3D" id="3.90.70.10">
    <property type="entry name" value="Cysteine proteinases"/>
    <property type="match status" value="1"/>
</dbReference>
<dbReference type="GO" id="GO:0005764">
    <property type="term" value="C:lysosome"/>
    <property type="evidence" value="ECO:0000318"/>
    <property type="project" value="GO_Central"/>
</dbReference>
<feature type="domain" description="Cathepsin propeptide inhibitor" evidence="11">
    <location>
        <begin position="29"/>
        <end position="88"/>
    </location>
</feature>
<keyword evidence="3" id="KW-0645">Protease</keyword>
<evidence type="ECO:0000256" key="6">
    <source>
        <dbReference type="ARBA" id="ARBA00023145"/>
    </source>
</evidence>
<comment type="similarity">
    <text evidence="2">Belongs to the peptidase C1 family.</text>
</comment>
<evidence type="ECO:0000256" key="5">
    <source>
        <dbReference type="ARBA" id="ARBA00022807"/>
    </source>
</evidence>
<dbReference type="PANTHER" id="PTHR12411">
    <property type="entry name" value="CYSTEINE PROTEASE FAMILY C1-RELATED"/>
    <property type="match status" value="1"/>
</dbReference>
<keyword evidence="4" id="KW-0378">Hydrolase</keyword>
<dbReference type="GeneID" id="100093369"/>
<dbReference type="PRINTS" id="PR00705">
    <property type="entry name" value="PAPAIN"/>
</dbReference>
<dbReference type="STRING" id="9258.ENSOANP00000000343"/>
<dbReference type="InterPro" id="IPR039417">
    <property type="entry name" value="Peptidase_C1A_papain-like"/>
</dbReference>
<dbReference type="GeneTree" id="ENSGT00940000153321"/>
<evidence type="ECO:0000256" key="9">
    <source>
        <dbReference type="SAM" id="SignalP"/>
    </source>
</evidence>
<name>F6PXE1_ORNAN</name>
<keyword evidence="7" id="KW-1015">Disulfide bond</keyword>
<accession>F6PXE1</accession>
<evidence type="ECO:0000259" key="11">
    <source>
        <dbReference type="SMART" id="SM00848"/>
    </source>
</evidence>
<comment type="subcellular location">
    <subcellularLocation>
        <location evidence="1">Lysosome</location>
    </subcellularLocation>
</comment>
<dbReference type="InterPro" id="IPR013128">
    <property type="entry name" value="Peptidase_C1A"/>
</dbReference>
<dbReference type="GO" id="GO:0051603">
    <property type="term" value="P:proteolysis involved in protein catabolic process"/>
    <property type="evidence" value="ECO:0000318"/>
    <property type="project" value="GO_Central"/>
</dbReference>
<dbReference type="Pfam" id="PF00112">
    <property type="entry name" value="Peptidase_C1"/>
    <property type="match status" value="1"/>
</dbReference>
<evidence type="ECO:0000256" key="1">
    <source>
        <dbReference type="ARBA" id="ARBA00004371"/>
    </source>
</evidence>
<dbReference type="CDD" id="cd02248">
    <property type="entry name" value="Peptidase_C1A"/>
    <property type="match status" value="1"/>
</dbReference>
<organism evidence="12 13">
    <name type="scientific">Ornithorhynchus anatinus</name>
    <name type="common">Duckbill platypus</name>
    <dbReference type="NCBI Taxonomy" id="9258"/>
    <lineage>
        <taxon>Eukaryota</taxon>
        <taxon>Metazoa</taxon>
        <taxon>Chordata</taxon>
        <taxon>Craniata</taxon>
        <taxon>Vertebrata</taxon>
        <taxon>Euteleostomi</taxon>
        <taxon>Mammalia</taxon>
        <taxon>Monotremata</taxon>
        <taxon>Ornithorhynchidae</taxon>
        <taxon>Ornithorhynchus</taxon>
    </lineage>
</organism>
<dbReference type="InterPro" id="IPR038765">
    <property type="entry name" value="Papain-like_cys_pep_sf"/>
</dbReference>
<keyword evidence="8" id="KW-0458">Lysosome</keyword>
<dbReference type="InterPro" id="IPR000668">
    <property type="entry name" value="Peptidase_C1A_C"/>
</dbReference>
<dbReference type="GO" id="GO:0004197">
    <property type="term" value="F:cysteine-type endopeptidase activity"/>
    <property type="evidence" value="ECO:0000318"/>
    <property type="project" value="GO_Central"/>
</dbReference>
<feature type="domain" description="Peptidase C1A papain C-terminal" evidence="10">
    <location>
        <begin position="117"/>
        <end position="337"/>
    </location>
</feature>
<dbReference type="SMART" id="SM00848">
    <property type="entry name" value="Inhibitor_I29"/>
    <property type="match status" value="1"/>
</dbReference>
<keyword evidence="13" id="KW-1185">Reference proteome</keyword>